<accession>A0AAX6MS25</accession>
<comment type="caution">
    <text evidence="2">The sequence shown here is derived from an EMBL/GenBank/DDBJ whole genome shotgun (WGS) entry which is preliminary data.</text>
</comment>
<sequence length="223" mass="24251">MAASKVHSVISAGAVLVAITTVSMASRITARWLHKTMGVDDVELTEPLVWSMVEICALIICSCIPSLRQVAAFIPGLNSALGLSSGADSYGRSGNVNLSIPLKARSRKEYIQSQKSKTSSQNRSRAFGMTSQVTASGMDVISENGSQDEIFPHKSDQTGAIMVTTEVQRRVEDGKENTKQFNESLMPHHDELRSITERPDRNASPTKSSADIGWLRRTKNSSL</sequence>
<reference evidence="2 3" key="1">
    <citation type="journal article" date="2024" name="Front Chem Biol">
        <title>Unveiling the potential of Daldinia eschscholtzii MFLUCC 19-0629 through bioactivity and bioinformatics studies for enhanced sustainable agriculture production.</title>
        <authorList>
            <person name="Brooks S."/>
            <person name="Weaver J.A."/>
            <person name="Klomchit A."/>
            <person name="Alharthi S.A."/>
            <person name="Onlamun T."/>
            <person name="Nurani R."/>
            <person name="Vong T.K."/>
            <person name="Alberti F."/>
            <person name="Greco C."/>
        </authorList>
    </citation>
    <scope>NUCLEOTIDE SEQUENCE [LARGE SCALE GENOMIC DNA]</scope>
    <source>
        <strain evidence="2">MFLUCC 19-0629</strain>
    </source>
</reference>
<proteinExistence type="predicted"/>
<dbReference type="Proteomes" id="UP001369815">
    <property type="component" value="Unassembled WGS sequence"/>
</dbReference>
<evidence type="ECO:0000256" key="1">
    <source>
        <dbReference type="SAM" id="MobiDB-lite"/>
    </source>
</evidence>
<feature type="region of interest" description="Disordered" evidence="1">
    <location>
        <begin position="178"/>
        <end position="223"/>
    </location>
</feature>
<evidence type="ECO:0008006" key="4">
    <source>
        <dbReference type="Google" id="ProtNLM"/>
    </source>
</evidence>
<evidence type="ECO:0000313" key="3">
    <source>
        <dbReference type="Proteomes" id="UP001369815"/>
    </source>
</evidence>
<evidence type="ECO:0000313" key="2">
    <source>
        <dbReference type="EMBL" id="KAK6955425.1"/>
    </source>
</evidence>
<gene>
    <name evidence="2" type="ORF">Daesc_003062</name>
</gene>
<feature type="compositionally biased region" description="Basic and acidic residues" evidence="1">
    <location>
        <begin position="186"/>
        <end position="201"/>
    </location>
</feature>
<dbReference type="AlphaFoldDB" id="A0AAX6MS25"/>
<name>A0AAX6MS25_9PEZI</name>
<organism evidence="2 3">
    <name type="scientific">Daldinia eschscholtzii</name>
    <dbReference type="NCBI Taxonomy" id="292717"/>
    <lineage>
        <taxon>Eukaryota</taxon>
        <taxon>Fungi</taxon>
        <taxon>Dikarya</taxon>
        <taxon>Ascomycota</taxon>
        <taxon>Pezizomycotina</taxon>
        <taxon>Sordariomycetes</taxon>
        <taxon>Xylariomycetidae</taxon>
        <taxon>Xylariales</taxon>
        <taxon>Hypoxylaceae</taxon>
        <taxon>Daldinia</taxon>
    </lineage>
</organism>
<dbReference type="EMBL" id="JBANMG010000003">
    <property type="protein sequence ID" value="KAK6955425.1"/>
    <property type="molecule type" value="Genomic_DNA"/>
</dbReference>
<keyword evidence="3" id="KW-1185">Reference proteome</keyword>
<protein>
    <recommendedName>
        <fullName evidence="4">Integral membrane protein</fullName>
    </recommendedName>
</protein>